<reference evidence="1 2" key="1">
    <citation type="submission" date="2024-01" db="EMBL/GenBank/DDBJ databases">
        <title>The complete chloroplast genome sequence of Lithospermum erythrorhizon: insights into the phylogenetic relationship among Boraginaceae species and the maternal lineages of purple gromwells.</title>
        <authorList>
            <person name="Okada T."/>
            <person name="Watanabe K."/>
        </authorList>
    </citation>
    <scope>NUCLEOTIDE SEQUENCE [LARGE SCALE GENOMIC DNA]</scope>
</reference>
<protein>
    <recommendedName>
        <fullName evidence="3">Reverse transcriptase Ty1/copia-type domain-containing protein</fullName>
    </recommendedName>
</protein>
<keyword evidence="2" id="KW-1185">Reference proteome</keyword>
<evidence type="ECO:0000313" key="2">
    <source>
        <dbReference type="Proteomes" id="UP001454036"/>
    </source>
</evidence>
<accession>A0AAV3PZS8</accession>
<name>A0AAV3PZS8_LITER</name>
<sequence>MDEEINVMLRTNTWSLVPLDPTMNVVGCRWVFRLKRDSNGHVACHQARLVADVYIVQPPSFVDERYPNFVCKLHK</sequence>
<proteinExistence type="predicted"/>
<evidence type="ECO:0008006" key="3">
    <source>
        <dbReference type="Google" id="ProtNLM"/>
    </source>
</evidence>
<comment type="caution">
    <text evidence="1">The sequence shown here is derived from an EMBL/GenBank/DDBJ whole genome shotgun (WGS) entry which is preliminary data.</text>
</comment>
<evidence type="ECO:0000313" key="1">
    <source>
        <dbReference type="EMBL" id="GAA0156641.1"/>
    </source>
</evidence>
<dbReference type="EMBL" id="BAABME010002916">
    <property type="protein sequence ID" value="GAA0156641.1"/>
    <property type="molecule type" value="Genomic_DNA"/>
</dbReference>
<dbReference type="Proteomes" id="UP001454036">
    <property type="component" value="Unassembled WGS sequence"/>
</dbReference>
<dbReference type="AlphaFoldDB" id="A0AAV3PZS8"/>
<gene>
    <name evidence="1" type="ORF">LIER_14087</name>
</gene>
<organism evidence="1 2">
    <name type="scientific">Lithospermum erythrorhizon</name>
    <name type="common">Purple gromwell</name>
    <name type="synonym">Lithospermum officinale var. erythrorhizon</name>
    <dbReference type="NCBI Taxonomy" id="34254"/>
    <lineage>
        <taxon>Eukaryota</taxon>
        <taxon>Viridiplantae</taxon>
        <taxon>Streptophyta</taxon>
        <taxon>Embryophyta</taxon>
        <taxon>Tracheophyta</taxon>
        <taxon>Spermatophyta</taxon>
        <taxon>Magnoliopsida</taxon>
        <taxon>eudicotyledons</taxon>
        <taxon>Gunneridae</taxon>
        <taxon>Pentapetalae</taxon>
        <taxon>asterids</taxon>
        <taxon>lamiids</taxon>
        <taxon>Boraginales</taxon>
        <taxon>Boraginaceae</taxon>
        <taxon>Boraginoideae</taxon>
        <taxon>Lithospermeae</taxon>
        <taxon>Lithospermum</taxon>
    </lineage>
</organism>